<feature type="signal peptide" evidence="1">
    <location>
        <begin position="1"/>
        <end position="15"/>
    </location>
</feature>
<dbReference type="AlphaFoldDB" id="A0A1I7WTX8"/>
<name>A0A1I7WTX8_HETBA</name>
<sequence length="57" mass="6141">MLVWFIALTISFVIAQEDSAAQPVCSVNQLFNGQICTCAPGGFYHNSQASPLLIVLI</sequence>
<organism evidence="2 3">
    <name type="scientific">Heterorhabditis bacteriophora</name>
    <name type="common">Entomopathogenic nematode worm</name>
    <dbReference type="NCBI Taxonomy" id="37862"/>
    <lineage>
        <taxon>Eukaryota</taxon>
        <taxon>Metazoa</taxon>
        <taxon>Ecdysozoa</taxon>
        <taxon>Nematoda</taxon>
        <taxon>Chromadorea</taxon>
        <taxon>Rhabditida</taxon>
        <taxon>Rhabditina</taxon>
        <taxon>Rhabditomorpha</taxon>
        <taxon>Strongyloidea</taxon>
        <taxon>Heterorhabditidae</taxon>
        <taxon>Heterorhabditis</taxon>
    </lineage>
</organism>
<keyword evidence="2" id="KW-1185">Reference proteome</keyword>
<reference evidence="3" key="1">
    <citation type="submission" date="2016-11" db="UniProtKB">
        <authorList>
            <consortium name="WormBaseParasite"/>
        </authorList>
    </citation>
    <scope>IDENTIFICATION</scope>
</reference>
<evidence type="ECO:0000313" key="2">
    <source>
        <dbReference type="Proteomes" id="UP000095283"/>
    </source>
</evidence>
<evidence type="ECO:0000313" key="3">
    <source>
        <dbReference type="WBParaSite" id="Hba_08581"/>
    </source>
</evidence>
<feature type="chain" id="PRO_5012068490" evidence="1">
    <location>
        <begin position="16"/>
        <end position="57"/>
    </location>
</feature>
<accession>A0A1I7WTX8</accession>
<dbReference type="Proteomes" id="UP000095283">
    <property type="component" value="Unplaced"/>
</dbReference>
<proteinExistence type="predicted"/>
<protein>
    <submittedName>
        <fullName evidence="3">EGF_CA domain-containing protein</fullName>
    </submittedName>
</protein>
<dbReference type="WBParaSite" id="Hba_08581">
    <property type="protein sequence ID" value="Hba_08581"/>
    <property type="gene ID" value="Hba_08581"/>
</dbReference>
<keyword evidence="1" id="KW-0732">Signal</keyword>
<evidence type="ECO:0000256" key="1">
    <source>
        <dbReference type="SAM" id="SignalP"/>
    </source>
</evidence>